<dbReference type="InterPro" id="IPR039317">
    <property type="entry name" value="TIC"/>
</dbReference>
<dbReference type="OMA" id="QMDAVMV"/>
<feature type="compositionally biased region" description="Low complexity" evidence="1">
    <location>
        <begin position="239"/>
        <end position="248"/>
    </location>
</feature>
<feature type="region of interest" description="Disordered" evidence="1">
    <location>
        <begin position="1466"/>
        <end position="1490"/>
    </location>
</feature>
<keyword evidence="3" id="KW-1185">Reference proteome</keyword>
<feature type="compositionally biased region" description="Basic and acidic residues" evidence="1">
    <location>
        <begin position="381"/>
        <end position="394"/>
    </location>
</feature>
<feature type="region of interest" description="Disordered" evidence="1">
    <location>
        <begin position="1010"/>
        <end position="1080"/>
    </location>
</feature>
<dbReference type="Proteomes" id="UP000036987">
    <property type="component" value="Unassembled WGS sequence"/>
</dbReference>
<dbReference type="STRING" id="29655.A0A0K9NRC4"/>
<dbReference type="GO" id="GO:0005634">
    <property type="term" value="C:nucleus"/>
    <property type="evidence" value="ECO:0000318"/>
    <property type="project" value="GO_Central"/>
</dbReference>
<sequence length="1490" mass="160626">MMERSRDARRGTMDASFNGGGMSRRRQQRTNTTSSSLRDSPEDDVSVMELQETSTGRLRDRKKERDRERSGGRSGSTKRRRPGERIMHVSSRDDLEDSSEESVDDDDEDEPVTGVMRFPPPNSSSSHPHLSGPISSASSLPVNPSSGSSSLPPSNNRHRRNIPSKNVRVQSLWRVTDDMVVPRKARSVSTSRRVASESHECWDSGVGAGGGGGSSGVSGSGEQIPNTHHRQTSSSPTRNNQNQATTATPISLRKKMLKPISSGKHHRLPKVAKSVSSVQDIEFEVAEVLFGMTRQQFQSPPKLPPAQQLDTHKSDTKDYPAARVSTSPPHHSNSPSNVLVPKRKRPRPVSNSSEEGFRSKMEYEGSPKLEKNMITNTLESDDSHPKKESTRSERSLAVPVVADADSKENKEVSVKKCSEGADASPKKVHQGEKLKIDLMVTPHNVKSSLLADDILMESNSDDMGKTSAIAKMEEERRPDKGTKLEMMESHEEATKMTMTVDKFDTTVSLPDFKSNERNLDLQLDLEKPHLEVVHNQHISKLPKTEKGQQPTTVPLQMGVTGWSGSLPPLGYMGQMPPSLPPGAFSLDGSSNGSSKAVQLPSQFPSQQLRLKRCATHNYIAKNIYYHQQIARIGPMWAASVAPQPPVGAIPLLGSKPPPPYNLNTVPPSEFMGFPGRNLGLMPDKPGQAMKDSKNAVGNNFKDAQPQRKTHGIPQPPQGPSSSSNMMPAFIFPINHQQQAGSRSVAKTPVAGTSNTVTSINSSSTTTIPSGTNVNEAQYLAILQNNGYSFPIPTQVGSAPPQYRGSHGQAMPFFNGPFYASQMLHHPLQQQSHAQQGGPPQNNNSIGSLPTSQKQQQHSQPRMMSTGSTTGGLPPTSKPRPQQHMPHHLTWQLNGDASADETPSAESRGSQLQQHHAQKGGGGIYSPNFTVPFHPQDYANMMPHVSAASGSGGGEKHHLSTSQTQNMKIDPTQSSEFAMSFATFNGVSAPSGIPPPGIDFSALAQNHLFSTSESSRHSTRHGYQIAAGSSQHKKPHTEDSKPCDLMIQGDDERKGGSISKPPSGGFSHQHSLSFSRSDDQQSTVSIMNSAVAGENSRTLNLIPAAASTTTSNGYRPSVTSVVSSTNVNNYNLQQQHVLQMQRIRKQQQQQQQQQPPPRVKSISSNTGVYSDRSGSVATKFPNSSMAAHFTPVASTQPSSQWKSSSAQPQPTIVAKNHVVQQQSRQTAQQLPGHQMQISFTSNPQKPSPSNPSTASPINSITGSHQASSASKAAGGGSPRASSGGSKPGVGSSTSSTLSLQQQHPSNKGSPGTTRKSSSPVNNRSIPSILGNPHMASSGSKNQQPLLPPHPHQQQQHPFSQPYLLFSNPAYLQQVQNPSVNAMAAGYYQRWPLEQQQQQQPISTSGSSATSDPAKAVAPASANNMKGPPQPSLLQSAQLVAAAGQQGSHPLMSGFPYIQTVPSMPAVKQVDQKTPSGNDSINVQACWQPEKR</sequence>
<feature type="compositionally biased region" description="Polar residues" evidence="1">
    <location>
        <begin position="1067"/>
        <end position="1080"/>
    </location>
</feature>
<feature type="region of interest" description="Disordered" evidence="1">
    <location>
        <begin position="826"/>
        <end position="928"/>
    </location>
</feature>
<feature type="region of interest" description="Disordered" evidence="1">
    <location>
        <begin position="1"/>
        <end position="168"/>
    </location>
</feature>
<protein>
    <submittedName>
        <fullName evidence="2">Time for coffee</fullName>
    </submittedName>
</protein>
<feature type="compositionally biased region" description="Basic and acidic residues" evidence="1">
    <location>
        <begin position="1"/>
        <end position="12"/>
    </location>
</feature>
<feature type="compositionally biased region" description="Polar residues" evidence="1">
    <location>
        <begin position="1302"/>
        <end position="1324"/>
    </location>
</feature>
<organism evidence="2 3">
    <name type="scientific">Zostera marina</name>
    <name type="common">Eelgrass</name>
    <dbReference type="NCBI Taxonomy" id="29655"/>
    <lineage>
        <taxon>Eukaryota</taxon>
        <taxon>Viridiplantae</taxon>
        <taxon>Streptophyta</taxon>
        <taxon>Embryophyta</taxon>
        <taxon>Tracheophyta</taxon>
        <taxon>Spermatophyta</taxon>
        <taxon>Magnoliopsida</taxon>
        <taxon>Liliopsida</taxon>
        <taxon>Zosteraceae</taxon>
        <taxon>Zostera</taxon>
    </lineage>
</organism>
<feature type="region of interest" description="Disordered" evidence="1">
    <location>
        <begin position="1140"/>
        <end position="1178"/>
    </location>
</feature>
<feature type="compositionally biased region" description="Low complexity" evidence="1">
    <location>
        <begin position="864"/>
        <end position="874"/>
    </location>
</feature>
<feature type="region of interest" description="Disordered" evidence="1">
    <location>
        <begin position="182"/>
        <end position="253"/>
    </location>
</feature>
<evidence type="ECO:0000313" key="2">
    <source>
        <dbReference type="EMBL" id="KMZ59138.1"/>
    </source>
</evidence>
<feature type="region of interest" description="Disordered" evidence="1">
    <location>
        <begin position="1189"/>
        <end position="1208"/>
    </location>
</feature>
<feature type="compositionally biased region" description="Basic and acidic residues" evidence="1">
    <location>
        <begin position="355"/>
        <end position="371"/>
    </location>
</feature>
<feature type="compositionally biased region" description="Polar residues" evidence="1">
    <location>
        <begin position="1252"/>
        <end position="1264"/>
    </location>
</feature>
<feature type="compositionally biased region" description="Polar residues" evidence="1">
    <location>
        <begin position="903"/>
        <end position="914"/>
    </location>
</feature>
<feature type="compositionally biased region" description="Low complexity" evidence="1">
    <location>
        <begin position="1265"/>
        <end position="1301"/>
    </location>
</feature>
<feature type="compositionally biased region" description="Polar residues" evidence="1">
    <location>
        <begin position="827"/>
        <end position="862"/>
    </location>
</feature>
<dbReference type="PANTHER" id="PTHR34798">
    <property type="entry name" value="PROTEIN TIME FOR COFFEE"/>
    <property type="match status" value="1"/>
</dbReference>
<comment type="caution">
    <text evidence="2">The sequence shown here is derived from an EMBL/GenBank/DDBJ whole genome shotgun (WGS) entry which is preliminary data.</text>
</comment>
<proteinExistence type="predicted"/>
<feature type="compositionally biased region" description="Polar residues" evidence="1">
    <location>
        <begin position="1399"/>
        <end position="1409"/>
    </location>
</feature>
<feature type="compositionally biased region" description="Low complexity" evidence="1">
    <location>
        <begin position="123"/>
        <end position="155"/>
    </location>
</feature>
<feature type="region of interest" description="Disordered" evidence="1">
    <location>
        <begin position="694"/>
        <end position="723"/>
    </location>
</feature>
<dbReference type="GO" id="GO:0042752">
    <property type="term" value="P:regulation of circadian rhythm"/>
    <property type="evidence" value="ECO:0000318"/>
    <property type="project" value="GO_Central"/>
</dbReference>
<feature type="compositionally biased region" description="Low complexity" evidence="1">
    <location>
        <begin position="1055"/>
        <end position="1066"/>
    </location>
</feature>
<feature type="region of interest" description="Disordered" evidence="1">
    <location>
        <begin position="1393"/>
        <end position="1429"/>
    </location>
</feature>
<feature type="compositionally biased region" description="Basic and acidic residues" evidence="1">
    <location>
        <begin position="310"/>
        <end position="320"/>
    </location>
</feature>
<accession>A0A0K9NRC4</accession>
<dbReference type="OrthoDB" id="784889at2759"/>
<name>A0A0K9NRC4_ZOSMR</name>
<reference evidence="3" key="1">
    <citation type="journal article" date="2016" name="Nature">
        <title>The genome of the seagrass Zostera marina reveals angiosperm adaptation to the sea.</title>
        <authorList>
            <person name="Olsen J.L."/>
            <person name="Rouze P."/>
            <person name="Verhelst B."/>
            <person name="Lin Y.-C."/>
            <person name="Bayer T."/>
            <person name="Collen J."/>
            <person name="Dattolo E."/>
            <person name="De Paoli E."/>
            <person name="Dittami S."/>
            <person name="Maumus F."/>
            <person name="Michel G."/>
            <person name="Kersting A."/>
            <person name="Lauritano C."/>
            <person name="Lohaus R."/>
            <person name="Toepel M."/>
            <person name="Tonon T."/>
            <person name="Vanneste K."/>
            <person name="Amirebrahimi M."/>
            <person name="Brakel J."/>
            <person name="Bostroem C."/>
            <person name="Chovatia M."/>
            <person name="Grimwood J."/>
            <person name="Jenkins J.W."/>
            <person name="Jueterbock A."/>
            <person name="Mraz A."/>
            <person name="Stam W.T."/>
            <person name="Tice H."/>
            <person name="Bornberg-Bauer E."/>
            <person name="Green P.J."/>
            <person name="Pearson G.A."/>
            <person name="Procaccini G."/>
            <person name="Duarte C.M."/>
            <person name="Schmutz J."/>
            <person name="Reusch T.B.H."/>
            <person name="Van de Peer Y."/>
        </authorList>
    </citation>
    <scope>NUCLEOTIDE SEQUENCE [LARGE SCALE GENOMIC DNA]</scope>
    <source>
        <strain evidence="3">cv. Finnish</strain>
    </source>
</reference>
<feature type="region of interest" description="Disordered" evidence="1">
    <location>
        <begin position="1216"/>
        <end position="1355"/>
    </location>
</feature>
<gene>
    <name evidence="2" type="ORF">ZOSMA_6G00670</name>
</gene>
<feature type="compositionally biased region" description="Basic and acidic residues" evidence="1">
    <location>
        <begin position="57"/>
        <end position="71"/>
    </location>
</feature>
<feature type="compositionally biased region" description="Low complexity" evidence="1">
    <location>
        <begin position="327"/>
        <end position="337"/>
    </location>
</feature>
<feature type="region of interest" description="Disordered" evidence="1">
    <location>
        <begin position="942"/>
        <end position="965"/>
    </location>
</feature>
<feature type="compositionally biased region" description="Gly residues" evidence="1">
    <location>
        <begin position="206"/>
        <end position="219"/>
    </location>
</feature>
<dbReference type="EMBL" id="LFYR01001803">
    <property type="protein sequence ID" value="KMZ59138.1"/>
    <property type="molecule type" value="Genomic_DNA"/>
</dbReference>
<feature type="compositionally biased region" description="Acidic residues" evidence="1">
    <location>
        <begin position="94"/>
        <end position="111"/>
    </location>
</feature>
<feature type="compositionally biased region" description="Basic and acidic residues" evidence="1">
    <location>
        <begin position="83"/>
        <end position="93"/>
    </location>
</feature>
<feature type="compositionally biased region" description="Polar residues" evidence="1">
    <location>
        <begin position="1160"/>
        <end position="1178"/>
    </location>
</feature>
<dbReference type="PANTHER" id="PTHR34798:SF2">
    <property type="entry name" value="PROTEIN TIME FOR COFFEE"/>
    <property type="match status" value="1"/>
</dbReference>
<evidence type="ECO:0000313" key="3">
    <source>
        <dbReference type="Proteomes" id="UP000036987"/>
    </source>
</evidence>
<evidence type="ECO:0000256" key="1">
    <source>
        <dbReference type="SAM" id="MobiDB-lite"/>
    </source>
</evidence>
<feature type="compositionally biased region" description="Low complexity" evidence="1">
    <location>
        <begin position="1219"/>
        <end position="1228"/>
    </location>
</feature>
<feature type="region of interest" description="Disordered" evidence="1">
    <location>
        <begin position="296"/>
        <end position="396"/>
    </location>
</feature>
<feature type="compositionally biased region" description="Polar residues" evidence="1">
    <location>
        <begin position="1470"/>
        <end position="1483"/>
    </location>
</feature>
<feature type="compositionally biased region" description="Low complexity" evidence="1">
    <location>
        <begin position="1193"/>
        <end position="1208"/>
    </location>
</feature>